<protein>
    <submittedName>
        <fullName evidence="7">Uncharacterized protein</fullName>
    </submittedName>
</protein>
<evidence type="ECO:0000313" key="8">
    <source>
        <dbReference type="Proteomes" id="UP000585474"/>
    </source>
</evidence>
<dbReference type="AlphaFoldDB" id="A0A7J0FY73"/>
<reference evidence="7 8" key="1">
    <citation type="submission" date="2019-07" db="EMBL/GenBank/DDBJ databases">
        <title>De Novo Assembly of kiwifruit Actinidia rufa.</title>
        <authorList>
            <person name="Sugita-Konishi S."/>
            <person name="Sato K."/>
            <person name="Mori E."/>
            <person name="Abe Y."/>
            <person name="Kisaki G."/>
            <person name="Hamano K."/>
            <person name="Suezawa K."/>
            <person name="Otani M."/>
            <person name="Fukuda T."/>
            <person name="Manabe T."/>
            <person name="Gomi K."/>
            <person name="Tabuchi M."/>
            <person name="Akimitsu K."/>
            <person name="Kataoka I."/>
        </authorList>
    </citation>
    <scope>NUCLEOTIDE SEQUENCE [LARGE SCALE GENOMIC DNA]</scope>
    <source>
        <strain evidence="8">cv. Fuchu</strain>
    </source>
</reference>
<dbReference type="Pfam" id="PF10160">
    <property type="entry name" value="Tmemb_40"/>
    <property type="match status" value="1"/>
</dbReference>
<dbReference type="GO" id="GO:0004930">
    <property type="term" value="F:G protein-coupled receptor activity"/>
    <property type="evidence" value="ECO:0007669"/>
    <property type="project" value="TreeGrafter"/>
</dbReference>
<keyword evidence="3 6" id="KW-0812">Transmembrane</keyword>
<comment type="subcellular location">
    <subcellularLocation>
        <location evidence="1">Membrane</location>
        <topology evidence="1">Multi-pass membrane protein</topology>
    </subcellularLocation>
</comment>
<evidence type="ECO:0000313" key="7">
    <source>
        <dbReference type="EMBL" id="GFZ03514.1"/>
    </source>
</evidence>
<comment type="similarity">
    <text evidence="2">Belongs to the UPF0359 family.</text>
</comment>
<evidence type="ECO:0000256" key="2">
    <source>
        <dbReference type="ARBA" id="ARBA00010125"/>
    </source>
</evidence>
<proteinExistence type="inferred from homology"/>
<dbReference type="GO" id="GO:0005886">
    <property type="term" value="C:plasma membrane"/>
    <property type="evidence" value="ECO:0007669"/>
    <property type="project" value="TreeGrafter"/>
</dbReference>
<gene>
    <name evidence="7" type="ORF">Acr_16g0001380</name>
</gene>
<organism evidence="7 8">
    <name type="scientific">Actinidia rufa</name>
    <dbReference type="NCBI Taxonomy" id="165716"/>
    <lineage>
        <taxon>Eukaryota</taxon>
        <taxon>Viridiplantae</taxon>
        <taxon>Streptophyta</taxon>
        <taxon>Embryophyta</taxon>
        <taxon>Tracheophyta</taxon>
        <taxon>Spermatophyta</taxon>
        <taxon>Magnoliopsida</taxon>
        <taxon>eudicotyledons</taxon>
        <taxon>Gunneridae</taxon>
        <taxon>Pentapetalae</taxon>
        <taxon>asterids</taxon>
        <taxon>Ericales</taxon>
        <taxon>Actinidiaceae</taxon>
        <taxon>Actinidia</taxon>
    </lineage>
</organism>
<dbReference type="InterPro" id="IPR018781">
    <property type="entry name" value="TPRA1/CAND2/CAND8"/>
</dbReference>
<name>A0A7J0FY73_9ERIC</name>
<dbReference type="Proteomes" id="UP000585474">
    <property type="component" value="Unassembled WGS sequence"/>
</dbReference>
<feature type="transmembrane region" description="Helical" evidence="6">
    <location>
        <begin position="66"/>
        <end position="87"/>
    </location>
</feature>
<keyword evidence="5 6" id="KW-0472">Membrane</keyword>
<keyword evidence="4 6" id="KW-1133">Transmembrane helix</keyword>
<evidence type="ECO:0000256" key="4">
    <source>
        <dbReference type="ARBA" id="ARBA00022989"/>
    </source>
</evidence>
<evidence type="ECO:0000256" key="6">
    <source>
        <dbReference type="SAM" id="Phobius"/>
    </source>
</evidence>
<dbReference type="PANTHER" id="PTHR15876">
    <property type="entry name" value="TRANSMEMBRANE PROTEIN ADIPOCYTE-ASSOCIATED 1"/>
    <property type="match status" value="1"/>
</dbReference>
<evidence type="ECO:0000256" key="1">
    <source>
        <dbReference type="ARBA" id="ARBA00004141"/>
    </source>
</evidence>
<feature type="transmembrane region" description="Helical" evidence="6">
    <location>
        <begin position="34"/>
        <end position="54"/>
    </location>
</feature>
<dbReference type="EMBL" id="BJWL01000016">
    <property type="protein sequence ID" value="GFZ03514.1"/>
    <property type="molecule type" value="Genomic_DNA"/>
</dbReference>
<comment type="caution">
    <text evidence="7">The sequence shown here is derived from an EMBL/GenBank/DDBJ whole genome shotgun (WGS) entry which is preliminary data.</text>
</comment>
<accession>A0A7J0FY73</accession>
<evidence type="ECO:0000256" key="3">
    <source>
        <dbReference type="ARBA" id="ARBA00022692"/>
    </source>
</evidence>
<sequence>MRNIKEGTFEITLSLSLRLRVLPRNSTALSSKCHGFWCAALAVPAALFVLYLAFHAKNLRKFSNGWSYVMIAYYSLLWFAALLNLAWCSLQGTRSVVPKD</sequence>
<keyword evidence="8" id="KW-1185">Reference proteome</keyword>
<dbReference type="PANTHER" id="PTHR15876:SF8">
    <property type="entry name" value="TRANSMEMBRANE PROTEIN ADIPOCYTE-ASSOCIATED 1"/>
    <property type="match status" value="1"/>
</dbReference>
<evidence type="ECO:0000256" key="5">
    <source>
        <dbReference type="ARBA" id="ARBA00023136"/>
    </source>
</evidence>